<evidence type="ECO:0000313" key="1">
    <source>
        <dbReference type="EMBL" id="POR45281.1"/>
    </source>
</evidence>
<proteinExistence type="predicted"/>
<evidence type="ECO:0000313" key="2">
    <source>
        <dbReference type="Proteomes" id="UP000236919"/>
    </source>
</evidence>
<dbReference type="EMBL" id="PQFZ01000037">
    <property type="protein sequence ID" value="POR45281.1"/>
    <property type="molecule type" value="Genomic_DNA"/>
</dbReference>
<organism evidence="1 2">
    <name type="scientific">Bosea psychrotolerans</name>
    <dbReference type="NCBI Taxonomy" id="1871628"/>
    <lineage>
        <taxon>Bacteria</taxon>
        <taxon>Pseudomonadati</taxon>
        <taxon>Pseudomonadota</taxon>
        <taxon>Alphaproteobacteria</taxon>
        <taxon>Hyphomicrobiales</taxon>
        <taxon>Boseaceae</taxon>
        <taxon>Bosea</taxon>
    </lineage>
</organism>
<reference evidence="1 2" key="1">
    <citation type="submission" date="2018-01" db="EMBL/GenBank/DDBJ databases">
        <title>Genomic Encyclopedia of Type Strains, Phase III (KMG-III): the genomes of soil and plant-associated and newly described type strains.</title>
        <authorList>
            <person name="Whitman W."/>
        </authorList>
    </citation>
    <scope>NUCLEOTIDE SEQUENCE [LARGE SCALE GENOMIC DNA]</scope>
    <source>
        <strain evidence="1 2">1131</strain>
    </source>
</reference>
<protein>
    <submittedName>
        <fullName evidence="1">Uncharacterized protein DUF2478</fullName>
    </submittedName>
</protein>
<dbReference type="AlphaFoldDB" id="A0A2S4LS52"/>
<name>A0A2S4LS52_9HYPH</name>
<gene>
    <name evidence="1" type="ORF">CYD53_13718</name>
</gene>
<dbReference type="Proteomes" id="UP000236919">
    <property type="component" value="Unassembled WGS sequence"/>
</dbReference>
<comment type="caution">
    <text evidence="1">The sequence shown here is derived from an EMBL/GenBank/DDBJ whole genome shotgun (WGS) entry which is preliminary data.</text>
</comment>
<dbReference type="Pfam" id="PF10649">
    <property type="entry name" value="DUF2478"/>
    <property type="match status" value="1"/>
</dbReference>
<keyword evidence="2" id="KW-1185">Reference proteome</keyword>
<dbReference type="OrthoDB" id="5918880at2"/>
<accession>A0A2S4LS52</accession>
<dbReference type="InterPro" id="IPR018912">
    <property type="entry name" value="DUF2478"/>
</dbReference>
<sequence>MPGMRTPGILPITALVYSDGEAADRALRSVCSALRDRGCRLAGLVQHNRPNPGRSRCDMELEDLASGALTGITQDRGRLARGCSLDIGQLLNAMQITRASLHLKPDLVILNKFGKTEAEGGGLRPLIAETIEAGLPLLVAVPWRNIEGWRHFTGEMAREYDLSTLPADEAGLCAALGLAMRPGLPRHREPHSHPSL</sequence>